<dbReference type="SUPFAM" id="SSF46894">
    <property type="entry name" value="C-terminal effector domain of the bipartite response regulators"/>
    <property type="match status" value="1"/>
</dbReference>
<dbReference type="Gene3D" id="3.40.50.300">
    <property type="entry name" value="P-loop containing nucleotide triphosphate hydrolases"/>
    <property type="match status" value="1"/>
</dbReference>
<dbReference type="CDD" id="cd15831">
    <property type="entry name" value="BTAD"/>
    <property type="match status" value="1"/>
</dbReference>
<dbReference type="PROSITE" id="PS51755">
    <property type="entry name" value="OMPR_PHOB"/>
    <property type="match status" value="1"/>
</dbReference>
<dbReference type="SUPFAM" id="SSF48452">
    <property type="entry name" value="TPR-like"/>
    <property type="match status" value="3"/>
</dbReference>
<reference evidence="7 8" key="1">
    <citation type="submission" date="2016-10" db="EMBL/GenBank/DDBJ databases">
        <authorList>
            <person name="de Groot N.N."/>
        </authorList>
    </citation>
    <scope>NUCLEOTIDE SEQUENCE [LARGE SCALE GENOMIC DNA]</scope>
    <source>
        <strain evidence="7 8">CPCC 202699</strain>
    </source>
</reference>
<organism evidence="7 8">
    <name type="scientific">Amycolatopsis xylanica</name>
    <dbReference type="NCBI Taxonomy" id="589385"/>
    <lineage>
        <taxon>Bacteria</taxon>
        <taxon>Bacillati</taxon>
        <taxon>Actinomycetota</taxon>
        <taxon>Actinomycetes</taxon>
        <taxon>Pseudonocardiales</taxon>
        <taxon>Pseudonocardiaceae</taxon>
        <taxon>Amycolatopsis</taxon>
    </lineage>
</organism>
<evidence type="ECO:0000313" key="8">
    <source>
        <dbReference type="Proteomes" id="UP000199515"/>
    </source>
</evidence>
<dbReference type="GO" id="GO:0043531">
    <property type="term" value="F:ADP binding"/>
    <property type="evidence" value="ECO:0007669"/>
    <property type="project" value="InterPro"/>
</dbReference>
<accession>A0A1H2YLM3</accession>
<dbReference type="EMBL" id="FNON01000002">
    <property type="protein sequence ID" value="SDX06057.1"/>
    <property type="molecule type" value="Genomic_DNA"/>
</dbReference>
<dbReference type="SMART" id="SM00862">
    <property type="entry name" value="Trans_reg_C"/>
    <property type="match status" value="1"/>
</dbReference>
<dbReference type="PANTHER" id="PTHR35807">
    <property type="entry name" value="TRANSCRIPTIONAL REGULATOR REDD-RELATED"/>
    <property type="match status" value="1"/>
</dbReference>
<dbReference type="AlphaFoldDB" id="A0A1H2YLM3"/>
<dbReference type="Pfam" id="PF13432">
    <property type="entry name" value="TPR_16"/>
    <property type="match status" value="1"/>
</dbReference>
<feature type="DNA-binding region" description="OmpR/PhoB-type" evidence="5">
    <location>
        <begin position="1"/>
        <end position="91"/>
    </location>
</feature>
<name>A0A1H2YLM3_9PSEU</name>
<dbReference type="PRINTS" id="PR00364">
    <property type="entry name" value="DISEASERSIST"/>
</dbReference>
<protein>
    <submittedName>
        <fullName evidence="7">DNA-binding transcriptional activator of the SARP family</fullName>
    </submittedName>
</protein>
<dbReference type="InterPro" id="IPR036388">
    <property type="entry name" value="WH-like_DNA-bd_sf"/>
</dbReference>
<evidence type="ECO:0000256" key="1">
    <source>
        <dbReference type="ARBA" id="ARBA00005820"/>
    </source>
</evidence>
<dbReference type="InterPro" id="IPR005158">
    <property type="entry name" value="BTAD"/>
</dbReference>
<dbReference type="Proteomes" id="UP000199515">
    <property type="component" value="Unassembled WGS sequence"/>
</dbReference>
<dbReference type="InterPro" id="IPR001867">
    <property type="entry name" value="OmpR/PhoB-type_DNA-bd"/>
</dbReference>
<keyword evidence="2" id="KW-0805">Transcription regulation</keyword>
<evidence type="ECO:0000256" key="2">
    <source>
        <dbReference type="ARBA" id="ARBA00023015"/>
    </source>
</evidence>
<dbReference type="SMART" id="SM01043">
    <property type="entry name" value="BTAD"/>
    <property type="match status" value="1"/>
</dbReference>
<dbReference type="STRING" id="589385.SAMN05421504_102179"/>
<dbReference type="GO" id="GO:0006355">
    <property type="term" value="P:regulation of DNA-templated transcription"/>
    <property type="evidence" value="ECO:0007669"/>
    <property type="project" value="InterPro"/>
</dbReference>
<keyword evidence="8" id="KW-1185">Reference proteome</keyword>
<dbReference type="GO" id="GO:0000160">
    <property type="term" value="P:phosphorelay signal transduction system"/>
    <property type="evidence" value="ECO:0007669"/>
    <property type="project" value="InterPro"/>
</dbReference>
<dbReference type="Pfam" id="PF03704">
    <property type="entry name" value="BTAD"/>
    <property type="match status" value="1"/>
</dbReference>
<keyword evidence="3 5" id="KW-0238">DNA-binding</keyword>
<feature type="domain" description="OmpR/PhoB-type" evidence="6">
    <location>
        <begin position="1"/>
        <end position="91"/>
    </location>
</feature>
<dbReference type="RefSeq" id="WP_425425969.1">
    <property type="nucleotide sequence ID" value="NZ_FNON01000002.1"/>
</dbReference>
<dbReference type="InterPro" id="IPR051677">
    <property type="entry name" value="AfsR-DnrI-RedD_regulator"/>
</dbReference>
<dbReference type="GO" id="GO:0003677">
    <property type="term" value="F:DNA binding"/>
    <property type="evidence" value="ECO:0007669"/>
    <property type="project" value="UniProtKB-UniRule"/>
</dbReference>
<dbReference type="PANTHER" id="PTHR35807:SF1">
    <property type="entry name" value="TRANSCRIPTIONAL REGULATOR REDD"/>
    <property type="match status" value="1"/>
</dbReference>
<keyword evidence="4" id="KW-0804">Transcription</keyword>
<evidence type="ECO:0000256" key="5">
    <source>
        <dbReference type="PROSITE-ProRule" id="PRU01091"/>
    </source>
</evidence>
<evidence type="ECO:0000256" key="4">
    <source>
        <dbReference type="ARBA" id="ARBA00023163"/>
    </source>
</evidence>
<dbReference type="InterPro" id="IPR019734">
    <property type="entry name" value="TPR_rpt"/>
</dbReference>
<dbReference type="InterPro" id="IPR016032">
    <property type="entry name" value="Sig_transdc_resp-reg_C-effctor"/>
</dbReference>
<dbReference type="InterPro" id="IPR011990">
    <property type="entry name" value="TPR-like_helical_dom_sf"/>
</dbReference>
<comment type="similarity">
    <text evidence="1">Belongs to the AfsR/DnrI/RedD regulatory family.</text>
</comment>
<evidence type="ECO:0000259" key="6">
    <source>
        <dbReference type="PROSITE" id="PS51755"/>
    </source>
</evidence>
<gene>
    <name evidence="7" type="ORF">SAMN05421504_102179</name>
</gene>
<evidence type="ECO:0000256" key="3">
    <source>
        <dbReference type="ARBA" id="ARBA00023125"/>
    </source>
</evidence>
<dbReference type="SMART" id="SM00028">
    <property type="entry name" value="TPR"/>
    <property type="match status" value="4"/>
</dbReference>
<dbReference type="Gene3D" id="1.25.40.10">
    <property type="entry name" value="Tetratricopeptide repeat domain"/>
    <property type="match status" value="3"/>
</dbReference>
<proteinExistence type="inferred from homology"/>
<sequence length="939" mass="102498">MLQFRVLGTAEVTADGRPVPLGGSRPLIVLAGLLLRPNQVVSVEELSRWLWDDDDRRRSKGALQTYVLRVRRALGELAPIRTERGGYLIEVDESALDLTRFRDFAARGKRAAANGELRQAASLFTDALAQWRGPAMSNVESDALHRDEIAQLAEERLRVREQWAEAMLALGDYVTVIPELTELTRENPLRERLHEQLMIALYRAGRQAEALAVYRGISAVLAEELGLDPGASLQRAHQAILTGDEGARVATSAGRAAYRLGSEPLIPRQLPADLGAFAGREADLKALWALVPEQPSEGSASSPIASIEGMGGIGKTTLAVHFAHDVADRFPGGQIYANLRGYGPGDPVEPAAALETMLASLGVPADRIPSDLDGRASLWRTHSAGRRLLILLDNAAGTEQVRLLLPGPGCLVLVTSRWQLRALVARHSAHRVALDELAEQDAITLLAATIGVERTKADCAAAERFVDYCGRLPLAIRILAVRADQFPEVPLAEFLDELDTEHDRLGSFDLADGDETNIRAVFSHSYQALDAEAARLLRLLSLPTGADFSAPAAAAIAGVGLASARTSLSKLASAYLLGQPRPGRYQFHDLIRVYAAELSSRFDCEATRAAAIDRLLDWYLSSALNASKILRPERHYRLVGDVDGGSQFGCHEQALDWFDEEEANLVAAVSFAFREERYERCWQLAWVLQSAFIIRARLDEWRSVFDLALRAARLAKNRAGEAGILSGLGVAHGVARQHADSLRYLQQVLEIQRELGTREGEARAQYNLALSAGNNGDQERAYDHALEALRLVRELNLVNLEADVLQALGDINAERGEHEKALELADSALAIWRRAGIVEDERFALHSRGKALVGLGRTDEGIGCMRQAVDMFFSRGESYEAADVLAQLGDIHLRLGDSASARDCWLRAVRVLTELSHPDAEDVRAKLAALAGSFGLPAH</sequence>
<dbReference type="InterPro" id="IPR027417">
    <property type="entry name" value="P-loop_NTPase"/>
</dbReference>
<evidence type="ECO:0000313" key="7">
    <source>
        <dbReference type="EMBL" id="SDX06057.1"/>
    </source>
</evidence>
<dbReference type="Pfam" id="PF00486">
    <property type="entry name" value="Trans_reg_C"/>
    <property type="match status" value="1"/>
</dbReference>
<dbReference type="SUPFAM" id="SSF52540">
    <property type="entry name" value="P-loop containing nucleoside triphosphate hydrolases"/>
    <property type="match status" value="1"/>
</dbReference>
<dbReference type="Gene3D" id="1.10.10.10">
    <property type="entry name" value="Winged helix-like DNA-binding domain superfamily/Winged helix DNA-binding domain"/>
    <property type="match status" value="1"/>
</dbReference>